<proteinExistence type="predicted"/>
<reference evidence="1" key="1">
    <citation type="submission" date="2018-05" db="EMBL/GenBank/DDBJ databases">
        <authorList>
            <person name="Lanie J.A."/>
            <person name="Ng W.-L."/>
            <person name="Kazmierczak K.M."/>
            <person name="Andrzejewski T.M."/>
            <person name="Davidsen T.M."/>
            <person name="Wayne K.J."/>
            <person name="Tettelin H."/>
            <person name="Glass J.I."/>
            <person name="Rusch D."/>
            <person name="Podicherti R."/>
            <person name="Tsui H.-C.T."/>
            <person name="Winkler M.E."/>
        </authorList>
    </citation>
    <scope>NUCLEOTIDE SEQUENCE</scope>
</reference>
<dbReference type="EMBL" id="UINC01001309">
    <property type="protein sequence ID" value="SUZ77244.1"/>
    <property type="molecule type" value="Genomic_DNA"/>
</dbReference>
<evidence type="ECO:0000313" key="1">
    <source>
        <dbReference type="EMBL" id="SUZ77244.1"/>
    </source>
</evidence>
<sequence>MVLCAIHSCTTNPFWDDAATRELRIDGYVLAEGKETDIPVFVWADILNIHAKTDADGYFSLPVHQAQTPSGNINGPMQVYFYIHNYILDSATVFFTDGKFSNEQTDFSNDGELTESITLKKIVSVDSYCLSCRQGQPPSINLNYEDSLTFIFALDLHRNSRISAYKKVLSQQEYLPSGVLFRNVSDGFMYIYRLTNDRIIPLDYVQDENIIIRFDIDHDSLQVHSGPYEVIPFFLVNQNTIPLGLIDALGGESLFEIGEEYLQLPIDFKYDTLQISN</sequence>
<accession>A0A381QEE1</accession>
<gene>
    <name evidence="1" type="ORF">METZ01_LOCUS30098</name>
</gene>
<protein>
    <submittedName>
        <fullName evidence="1">Uncharacterized protein</fullName>
    </submittedName>
</protein>
<name>A0A381QEE1_9ZZZZ</name>
<dbReference type="AlphaFoldDB" id="A0A381QEE1"/>
<organism evidence="1">
    <name type="scientific">marine metagenome</name>
    <dbReference type="NCBI Taxonomy" id="408172"/>
    <lineage>
        <taxon>unclassified sequences</taxon>
        <taxon>metagenomes</taxon>
        <taxon>ecological metagenomes</taxon>
    </lineage>
</organism>